<name>A0ABW5J067_9FLAO</name>
<keyword evidence="4" id="KW-1185">Reference proteome</keyword>
<dbReference type="PANTHER" id="PTHR34473">
    <property type="entry name" value="UPF0699 TRANSMEMBRANE PROTEIN YDBS"/>
    <property type="match status" value="1"/>
</dbReference>
<evidence type="ECO:0000313" key="3">
    <source>
        <dbReference type="EMBL" id="MFD2518494.1"/>
    </source>
</evidence>
<proteinExistence type="predicted"/>
<dbReference type="Proteomes" id="UP001597468">
    <property type="component" value="Unassembled WGS sequence"/>
</dbReference>
<feature type="transmembrane region" description="Helical" evidence="1">
    <location>
        <begin position="38"/>
        <end position="60"/>
    </location>
</feature>
<evidence type="ECO:0000313" key="4">
    <source>
        <dbReference type="Proteomes" id="UP001597468"/>
    </source>
</evidence>
<reference evidence="4" key="1">
    <citation type="journal article" date="2019" name="Int. J. Syst. Evol. Microbiol.">
        <title>The Global Catalogue of Microorganisms (GCM) 10K type strain sequencing project: providing services to taxonomists for standard genome sequencing and annotation.</title>
        <authorList>
            <consortium name="The Broad Institute Genomics Platform"/>
            <consortium name="The Broad Institute Genome Sequencing Center for Infectious Disease"/>
            <person name="Wu L."/>
            <person name="Ma J."/>
        </authorList>
    </citation>
    <scope>NUCLEOTIDE SEQUENCE [LARGE SCALE GENOMIC DNA]</scope>
    <source>
        <strain evidence="4">KCTC 42585</strain>
    </source>
</reference>
<organism evidence="3 4">
    <name type="scientific">Salinimicrobium flavum</name>
    <dbReference type="NCBI Taxonomy" id="1737065"/>
    <lineage>
        <taxon>Bacteria</taxon>
        <taxon>Pseudomonadati</taxon>
        <taxon>Bacteroidota</taxon>
        <taxon>Flavobacteriia</taxon>
        <taxon>Flavobacteriales</taxon>
        <taxon>Flavobacteriaceae</taxon>
        <taxon>Salinimicrobium</taxon>
    </lineage>
</organism>
<gene>
    <name evidence="3" type="ORF">ACFSTG_11350</name>
</gene>
<evidence type="ECO:0000256" key="1">
    <source>
        <dbReference type="SAM" id="Phobius"/>
    </source>
</evidence>
<feature type="domain" description="YdbS-like PH" evidence="2">
    <location>
        <begin position="91"/>
        <end position="165"/>
    </location>
</feature>
<dbReference type="Pfam" id="PF03703">
    <property type="entry name" value="bPH_2"/>
    <property type="match status" value="1"/>
</dbReference>
<comment type="caution">
    <text evidence="3">The sequence shown here is derived from an EMBL/GenBank/DDBJ whole genome shotgun (WGS) entry which is preliminary data.</text>
</comment>
<dbReference type="EMBL" id="JBHULT010000010">
    <property type="protein sequence ID" value="MFD2518494.1"/>
    <property type="molecule type" value="Genomic_DNA"/>
</dbReference>
<keyword evidence="1" id="KW-0812">Transmembrane</keyword>
<sequence length="176" mass="19967">MDPVSPEKFSNLQVEVASLPRYEEAELSSLDRKYLLKLHIRTTISLLFFTAGLVAGYFFLQNNLNYFVGGFVLLLVLFGWSYYVNFQLMKRNGYALRQLDIIFRSGYLFEKTTVVPFNRVQHVSVERSFTDKLLKLSTLKIYTAGGAGSDISIPGLLPQTATSLKEEISVRIADHV</sequence>
<protein>
    <submittedName>
        <fullName evidence="3">PH domain-containing protein</fullName>
    </submittedName>
</protein>
<feature type="transmembrane region" description="Helical" evidence="1">
    <location>
        <begin position="66"/>
        <end position="84"/>
    </location>
</feature>
<dbReference type="PANTHER" id="PTHR34473:SF3">
    <property type="entry name" value="TRANSMEMBRANE PROTEIN-RELATED"/>
    <property type="match status" value="1"/>
</dbReference>
<evidence type="ECO:0000259" key="2">
    <source>
        <dbReference type="Pfam" id="PF03703"/>
    </source>
</evidence>
<dbReference type="RefSeq" id="WP_380752719.1">
    <property type="nucleotide sequence ID" value="NZ_JBHULT010000010.1"/>
</dbReference>
<keyword evidence="1" id="KW-1133">Transmembrane helix</keyword>
<accession>A0ABW5J067</accession>
<keyword evidence="1" id="KW-0472">Membrane</keyword>
<dbReference type="InterPro" id="IPR005182">
    <property type="entry name" value="YdbS-like_PH"/>
</dbReference>